<name>A0ABT9PAN6_9ACTN</name>
<accession>A0ABT9PAN6</accession>
<proteinExistence type="predicted"/>
<dbReference type="Gene3D" id="3.40.50.360">
    <property type="match status" value="1"/>
</dbReference>
<dbReference type="InterPro" id="IPR029039">
    <property type="entry name" value="Flavoprotein-like_sf"/>
</dbReference>
<sequence length="177" mass="18801">MRALLVYESVFGNTESVARAVAAGLGTVMHTDIHTVASAPAALPDDVGLLVVGAPVGLVTSHGRDLAHRAGLPARSGDVHMDDWLRKLRPATIPAASFGTSVHSPFPAAPTNPLGFRLHHLGMRLMRHEIFWTQDTLGPLAGRELDHARAWAEYLATEVAGSPRPAAPDVRCLTVAN</sequence>
<dbReference type="Proteomes" id="UP001235712">
    <property type="component" value="Unassembled WGS sequence"/>
</dbReference>
<dbReference type="SUPFAM" id="SSF52218">
    <property type="entry name" value="Flavoproteins"/>
    <property type="match status" value="1"/>
</dbReference>
<reference evidence="1 2" key="1">
    <citation type="submission" date="2023-07" db="EMBL/GenBank/DDBJ databases">
        <title>Sequencing the genomes of 1000 actinobacteria strains.</title>
        <authorList>
            <person name="Klenk H.-P."/>
        </authorList>
    </citation>
    <scope>NUCLEOTIDE SEQUENCE [LARGE SCALE GENOMIC DNA]</scope>
    <source>
        <strain evidence="1 2">DSM 44388</strain>
    </source>
</reference>
<dbReference type="RefSeq" id="WP_307247280.1">
    <property type="nucleotide sequence ID" value="NZ_JAUSQZ010000001.1"/>
</dbReference>
<comment type="caution">
    <text evidence="1">The sequence shown here is derived from an EMBL/GenBank/DDBJ whole genome shotgun (WGS) entry which is preliminary data.</text>
</comment>
<keyword evidence="2" id="KW-1185">Reference proteome</keyword>
<gene>
    <name evidence="1" type="ORF">J2S57_005009</name>
</gene>
<dbReference type="EMBL" id="JAUSQZ010000001">
    <property type="protein sequence ID" value="MDP9829260.1"/>
    <property type="molecule type" value="Genomic_DNA"/>
</dbReference>
<evidence type="ECO:0000313" key="1">
    <source>
        <dbReference type="EMBL" id="MDP9829260.1"/>
    </source>
</evidence>
<evidence type="ECO:0000313" key="2">
    <source>
        <dbReference type="Proteomes" id="UP001235712"/>
    </source>
</evidence>
<organism evidence="1 2">
    <name type="scientific">Kineosporia succinea</name>
    <dbReference type="NCBI Taxonomy" id="84632"/>
    <lineage>
        <taxon>Bacteria</taxon>
        <taxon>Bacillati</taxon>
        <taxon>Actinomycetota</taxon>
        <taxon>Actinomycetes</taxon>
        <taxon>Kineosporiales</taxon>
        <taxon>Kineosporiaceae</taxon>
        <taxon>Kineosporia</taxon>
    </lineage>
</organism>
<protein>
    <recommendedName>
        <fullName evidence="3">Flavodoxin</fullName>
    </recommendedName>
</protein>
<evidence type="ECO:0008006" key="3">
    <source>
        <dbReference type="Google" id="ProtNLM"/>
    </source>
</evidence>